<dbReference type="SUPFAM" id="SSF52540">
    <property type="entry name" value="P-loop containing nucleoside triphosphate hydrolases"/>
    <property type="match status" value="1"/>
</dbReference>
<dbReference type="PROSITE" id="PS51722">
    <property type="entry name" value="G_TR_2"/>
    <property type="match status" value="1"/>
</dbReference>
<feature type="compositionally biased region" description="Basic residues" evidence="18">
    <location>
        <begin position="1"/>
        <end position="11"/>
    </location>
</feature>
<dbReference type="GO" id="GO:0022857">
    <property type="term" value="F:transmembrane transporter activity"/>
    <property type="evidence" value="ECO:0007669"/>
    <property type="project" value="InterPro"/>
</dbReference>
<dbReference type="InterPro" id="IPR027417">
    <property type="entry name" value="P-loop_NTPase"/>
</dbReference>
<dbReference type="InterPro" id="IPR015760">
    <property type="entry name" value="TIF_IF2"/>
</dbReference>
<dbReference type="GO" id="GO:0005525">
    <property type="term" value="F:GTP binding"/>
    <property type="evidence" value="ECO:0007669"/>
    <property type="project" value="UniProtKB-KW"/>
</dbReference>
<feature type="transmembrane region" description="Helical" evidence="19">
    <location>
        <begin position="1368"/>
        <end position="1387"/>
    </location>
</feature>
<feature type="transmembrane region" description="Helical" evidence="19">
    <location>
        <begin position="1446"/>
        <end position="1468"/>
    </location>
</feature>
<feature type="domain" description="Tr-type G" evidence="20">
    <location>
        <begin position="642"/>
        <end position="860"/>
    </location>
</feature>
<evidence type="ECO:0000256" key="3">
    <source>
        <dbReference type="ARBA" id="ARBA00007733"/>
    </source>
</evidence>
<evidence type="ECO:0000256" key="16">
    <source>
        <dbReference type="ARBA" id="ARBA00032478"/>
    </source>
</evidence>
<comment type="subcellular location">
    <subcellularLocation>
        <location evidence="2">Cytoplasm</location>
    </subcellularLocation>
    <subcellularLocation>
        <location evidence="1">Membrane</location>
        <topology evidence="1">Multi-pass membrane protein</topology>
    </subcellularLocation>
</comment>
<evidence type="ECO:0000256" key="17">
    <source>
        <dbReference type="ARBA" id="ARBA00048107"/>
    </source>
</evidence>
<organism evidence="21 22">
    <name type="scientific">Rickenella mellea</name>
    <dbReference type="NCBI Taxonomy" id="50990"/>
    <lineage>
        <taxon>Eukaryota</taxon>
        <taxon>Fungi</taxon>
        <taxon>Dikarya</taxon>
        <taxon>Basidiomycota</taxon>
        <taxon>Agaricomycotina</taxon>
        <taxon>Agaricomycetes</taxon>
        <taxon>Hymenochaetales</taxon>
        <taxon>Rickenellaceae</taxon>
        <taxon>Rickenella</taxon>
    </lineage>
</organism>
<dbReference type="OrthoDB" id="4928at2759"/>
<dbReference type="EMBL" id="ML170156">
    <property type="protein sequence ID" value="TDL29015.1"/>
    <property type="molecule type" value="Genomic_DNA"/>
</dbReference>
<feature type="region of interest" description="Disordered" evidence="18">
    <location>
        <begin position="462"/>
        <end position="639"/>
    </location>
</feature>
<keyword evidence="11" id="KW-0378">Hydrolase</keyword>
<evidence type="ECO:0000256" key="6">
    <source>
        <dbReference type="ARBA" id="ARBA00022490"/>
    </source>
</evidence>
<keyword evidence="12" id="KW-0648">Protein biosynthesis</keyword>
<feature type="compositionally biased region" description="Acidic residues" evidence="18">
    <location>
        <begin position="58"/>
        <end position="67"/>
    </location>
</feature>
<keyword evidence="15 19" id="KW-0472">Membrane</keyword>
<evidence type="ECO:0000256" key="15">
    <source>
        <dbReference type="ARBA" id="ARBA00023136"/>
    </source>
</evidence>
<keyword evidence="22" id="KW-1185">Reference proteome</keyword>
<dbReference type="PANTHER" id="PTHR43381:SF4">
    <property type="entry name" value="EUKARYOTIC TRANSLATION INITIATION FACTOR 5B"/>
    <property type="match status" value="1"/>
</dbReference>
<evidence type="ECO:0000256" key="10">
    <source>
        <dbReference type="ARBA" id="ARBA00022741"/>
    </source>
</evidence>
<feature type="compositionally biased region" description="Basic and acidic residues" evidence="18">
    <location>
        <begin position="178"/>
        <end position="189"/>
    </location>
</feature>
<dbReference type="GO" id="GO:0003924">
    <property type="term" value="F:GTPase activity"/>
    <property type="evidence" value="ECO:0007669"/>
    <property type="project" value="InterPro"/>
</dbReference>
<feature type="compositionally biased region" description="Basic residues" evidence="18">
    <location>
        <begin position="77"/>
        <end position="87"/>
    </location>
</feature>
<feature type="compositionally biased region" description="Acidic residues" evidence="18">
    <location>
        <begin position="130"/>
        <end position="139"/>
    </location>
</feature>
<dbReference type="PANTHER" id="PTHR43381">
    <property type="entry name" value="TRANSLATION INITIATION FACTOR IF-2-RELATED"/>
    <property type="match status" value="1"/>
</dbReference>
<dbReference type="SUPFAM" id="SSF52156">
    <property type="entry name" value="Initiation factor IF2/eIF5b, domain 3"/>
    <property type="match status" value="1"/>
</dbReference>
<dbReference type="CDD" id="cd03703">
    <property type="entry name" value="aeIF5B_II"/>
    <property type="match status" value="1"/>
</dbReference>
<dbReference type="CDD" id="cd01887">
    <property type="entry name" value="IF2_eIF5B"/>
    <property type="match status" value="1"/>
</dbReference>
<protein>
    <recommendedName>
        <fullName evidence="5">Eukaryotic translation initiation factor 5B</fullName>
        <ecNumber evidence="4">3.6.5.3</ecNumber>
    </recommendedName>
    <alternativeName>
        <fullName evidence="16">Translation initiation factor IF-2</fullName>
    </alternativeName>
</protein>
<evidence type="ECO:0000313" key="21">
    <source>
        <dbReference type="EMBL" id="TDL29015.1"/>
    </source>
</evidence>
<keyword evidence="7" id="KW-0396">Initiation factor</keyword>
<keyword evidence="8 19" id="KW-0812">Transmembrane</keyword>
<evidence type="ECO:0000256" key="5">
    <source>
        <dbReference type="ARBA" id="ARBA00013824"/>
    </source>
</evidence>
<dbReference type="Pfam" id="PF00009">
    <property type="entry name" value="GTP_EFTU"/>
    <property type="match status" value="1"/>
</dbReference>
<evidence type="ECO:0000259" key="20">
    <source>
        <dbReference type="PROSITE" id="PS51722"/>
    </source>
</evidence>
<dbReference type="FunFam" id="2.40.30.10:FF:000026">
    <property type="entry name" value="Eukaryotic translation initiation factor 5B"/>
    <property type="match status" value="1"/>
</dbReference>
<feature type="compositionally biased region" description="Low complexity" evidence="18">
    <location>
        <begin position="304"/>
        <end position="320"/>
    </location>
</feature>
<dbReference type="SUPFAM" id="SSF50447">
    <property type="entry name" value="Translation proteins"/>
    <property type="match status" value="1"/>
</dbReference>
<feature type="compositionally biased region" description="Basic and acidic residues" evidence="18">
    <location>
        <begin position="538"/>
        <end position="553"/>
    </location>
</feature>
<dbReference type="InterPro" id="IPR002293">
    <property type="entry name" value="AA/rel_permease1"/>
</dbReference>
<feature type="compositionally biased region" description="Basic and acidic residues" evidence="18">
    <location>
        <begin position="375"/>
        <end position="446"/>
    </location>
</feature>
<feature type="transmembrane region" description="Helical" evidence="19">
    <location>
        <begin position="1729"/>
        <end position="1751"/>
    </location>
</feature>
<evidence type="ECO:0000256" key="18">
    <source>
        <dbReference type="SAM" id="MobiDB-lite"/>
    </source>
</evidence>
<dbReference type="FunFam" id="3.40.50.10050:FF:000002">
    <property type="entry name" value="Eukaryotic translation initiation factor 5B"/>
    <property type="match status" value="1"/>
</dbReference>
<evidence type="ECO:0000256" key="9">
    <source>
        <dbReference type="ARBA" id="ARBA00022723"/>
    </source>
</evidence>
<dbReference type="InterPro" id="IPR005225">
    <property type="entry name" value="Small_GTP-bd"/>
</dbReference>
<dbReference type="STRING" id="50990.A0A4R5XEN1"/>
<feature type="compositionally biased region" description="Low complexity" evidence="18">
    <location>
        <begin position="565"/>
        <end position="574"/>
    </location>
</feature>
<evidence type="ECO:0000313" key="22">
    <source>
        <dbReference type="Proteomes" id="UP000294933"/>
    </source>
</evidence>
<evidence type="ECO:0000256" key="4">
    <source>
        <dbReference type="ARBA" id="ARBA00011986"/>
    </source>
</evidence>
<dbReference type="InterPro" id="IPR036925">
    <property type="entry name" value="TIF_IF2_dom3_sf"/>
</dbReference>
<evidence type="ECO:0000256" key="7">
    <source>
        <dbReference type="ARBA" id="ARBA00022540"/>
    </source>
</evidence>
<feature type="compositionally biased region" description="Basic and acidic residues" evidence="18">
    <location>
        <begin position="618"/>
        <end position="639"/>
    </location>
</feature>
<dbReference type="EC" id="3.6.5.3" evidence="4"/>
<dbReference type="Pfam" id="PF13520">
    <property type="entry name" value="AA_permease_2"/>
    <property type="match status" value="1"/>
</dbReference>
<dbReference type="Proteomes" id="UP000294933">
    <property type="component" value="Unassembled WGS sequence"/>
</dbReference>
<evidence type="ECO:0000256" key="19">
    <source>
        <dbReference type="SAM" id="Phobius"/>
    </source>
</evidence>
<dbReference type="GO" id="GO:0005739">
    <property type="term" value="C:mitochondrion"/>
    <property type="evidence" value="ECO:0007669"/>
    <property type="project" value="TreeGrafter"/>
</dbReference>
<feature type="transmembrane region" description="Helical" evidence="19">
    <location>
        <begin position="1573"/>
        <end position="1596"/>
    </location>
</feature>
<dbReference type="InterPro" id="IPR029459">
    <property type="entry name" value="EFTU-type"/>
</dbReference>
<dbReference type="InterPro" id="IPR009000">
    <property type="entry name" value="Transl_B-barrel_sf"/>
</dbReference>
<evidence type="ECO:0000256" key="14">
    <source>
        <dbReference type="ARBA" id="ARBA00023134"/>
    </source>
</evidence>
<keyword evidence="10" id="KW-0547">Nucleotide-binding</keyword>
<evidence type="ECO:0000256" key="2">
    <source>
        <dbReference type="ARBA" id="ARBA00004496"/>
    </source>
</evidence>
<feature type="compositionally biased region" description="Basic residues" evidence="18">
    <location>
        <begin position="207"/>
        <end position="218"/>
    </location>
</feature>
<feature type="compositionally biased region" description="Basic residues" evidence="18">
    <location>
        <begin position="145"/>
        <end position="155"/>
    </location>
</feature>
<comment type="catalytic activity">
    <reaction evidence="17">
        <text>GTP + H2O = GDP + phosphate + H(+)</text>
        <dbReference type="Rhea" id="RHEA:19669"/>
        <dbReference type="ChEBI" id="CHEBI:15377"/>
        <dbReference type="ChEBI" id="CHEBI:15378"/>
        <dbReference type="ChEBI" id="CHEBI:37565"/>
        <dbReference type="ChEBI" id="CHEBI:43474"/>
        <dbReference type="ChEBI" id="CHEBI:58189"/>
        <dbReference type="EC" id="3.6.5.3"/>
    </reaction>
</comment>
<feature type="transmembrane region" description="Helical" evidence="19">
    <location>
        <begin position="1323"/>
        <end position="1356"/>
    </location>
</feature>
<proteinExistence type="inferred from homology"/>
<feature type="compositionally biased region" description="Acidic residues" evidence="18">
    <location>
        <begin position="192"/>
        <end position="201"/>
    </location>
</feature>
<evidence type="ECO:0000256" key="13">
    <source>
        <dbReference type="ARBA" id="ARBA00022989"/>
    </source>
</evidence>
<dbReference type="Pfam" id="PF14578">
    <property type="entry name" value="GTP_EFTU_D4"/>
    <property type="match status" value="1"/>
</dbReference>
<dbReference type="PRINTS" id="PR00315">
    <property type="entry name" value="ELONGATNFCT"/>
</dbReference>
<evidence type="ECO:0000256" key="11">
    <source>
        <dbReference type="ARBA" id="ARBA00022801"/>
    </source>
</evidence>
<feature type="transmembrane region" description="Helical" evidence="19">
    <location>
        <begin position="1661"/>
        <end position="1681"/>
    </location>
</feature>
<feature type="transmembrane region" description="Helical" evidence="19">
    <location>
        <begin position="1293"/>
        <end position="1317"/>
    </location>
</feature>
<dbReference type="Gene3D" id="3.40.50.300">
    <property type="entry name" value="P-loop containing nucleotide triphosphate hydrolases"/>
    <property type="match status" value="1"/>
</dbReference>
<gene>
    <name evidence="21" type="ORF">BD410DRAFT_810858</name>
</gene>
<name>A0A4R5XEN1_9AGAM</name>
<dbReference type="Gene3D" id="3.40.50.10050">
    <property type="entry name" value="Translation initiation factor IF- 2, domain 3"/>
    <property type="match status" value="1"/>
</dbReference>
<keyword evidence="9" id="KW-0479">Metal-binding</keyword>
<dbReference type="GO" id="GO:0016020">
    <property type="term" value="C:membrane"/>
    <property type="evidence" value="ECO:0007669"/>
    <property type="project" value="UniProtKB-SubCell"/>
</dbReference>
<feature type="compositionally biased region" description="Basic and acidic residues" evidence="18">
    <location>
        <begin position="156"/>
        <end position="165"/>
    </location>
</feature>
<accession>A0A4R5XEN1</accession>
<dbReference type="InterPro" id="IPR000795">
    <property type="entry name" value="T_Tr_GTP-bd_dom"/>
</dbReference>
<dbReference type="InterPro" id="IPR023115">
    <property type="entry name" value="TIF_IF2_dom3"/>
</dbReference>
<dbReference type="VEuPathDB" id="FungiDB:BD410DRAFT_810858"/>
<reference evidence="21 22" key="1">
    <citation type="submission" date="2018-06" db="EMBL/GenBank/DDBJ databases">
        <title>A transcriptomic atlas of mushroom development highlights an independent origin of complex multicellularity.</title>
        <authorList>
            <consortium name="DOE Joint Genome Institute"/>
            <person name="Krizsan K."/>
            <person name="Almasi E."/>
            <person name="Merenyi Z."/>
            <person name="Sahu N."/>
            <person name="Viragh M."/>
            <person name="Koszo T."/>
            <person name="Mondo S."/>
            <person name="Kiss B."/>
            <person name="Balint B."/>
            <person name="Kues U."/>
            <person name="Barry K."/>
            <person name="Hegedus J.C."/>
            <person name="Henrissat B."/>
            <person name="Johnson J."/>
            <person name="Lipzen A."/>
            <person name="Ohm R."/>
            <person name="Nagy I."/>
            <person name="Pangilinan J."/>
            <person name="Yan J."/>
            <person name="Xiong Y."/>
            <person name="Grigoriev I.V."/>
            <person name="Hibbett D.S."/>
            <person name="Nagy L.G."/>
        </authorList>
    </citation>
    <scope>NUCLEOTIDE SEQUENCE [LARGE SCALE GENOMIC DNA]</scope>
    <source>
        <strain evidence="21 22">SZMC22713</strain>
    </source>
</reference>
<feature type="transmembrane region" description="Helical" evidence="19">
    <location>
        <begin position="1528"/>
        <end position="1553"/>
    </location>
</feature>
<dbReference type="Pfam" id="PF11987">
    <property type="entry name" value="IF-2"/>
    <property type="match status" value="1"/>
</dbReference>
<feature type="region of interest" description="Disordered" evidence="18">
    <location>
        <begin position="1"/>
        <end position="446"/>
    </location>
</feature>
<feature type="compositionally biased region" description="Acidic residues" evidence="18">
    <location>
        <begin position="250"/>
        <end position="261"/>
    </location>
</feature>
<keyword evidence="13 19" id="KW-1133">Transmembrane helix</keyword>
<keyword evidence="6" id="KW-0963">Cytoplasm</keyword>
<feature type="compositionally biased region" description="Acidic residues" evidence="18">
    <location>
        <begin position="526"/>
        <end position="537"/>
    </location>
</feature>
<sequence length="1798" mass="195586">MPPKGKGKKAKKGDDDDEYWAKAGESIPAKIPEPEINDNDYGSSTKGGFSGFASLDIPADDAQDEDFGGLMATLKANSKKKDKKKGKKGFDEEPQSVSFADGPRPGEGSDTEAAAAKGDISASKKPVEVTADDLADEEWGPVKGKDKKKKGKKGKTHEDDIENKLVEGSGVDGAGADGKGDESAAKKPVEVTADDLADEEWGPVKEKGKKTKGKKGKGKVNEDEEPEPPADIQKDEPPQTTEPATKTEETNDQDEEDEPEDAGTKVLSKKEKEKLKKEREKVARAKKKAQAAAKKVATGETEDSPAPAAPASSTPAAPAPAKDEDDEDDGGAAEGGKSDKKKKKKKGKKDEEPAPAPAASGKKKGPGGLGALKALMEEKKRLEEEARRQEEEERKRIEEEERLAEEEARKKEEEKARKKEKEKAKRELAKKEGRLLTKKQKEERAAAEIRKQALLASGVQIEGLQQQGNGGAPQRKVVYSSRKKKAPGGAPKDASKEASPAPEEKPQTPPPQRVEQAEVKATPTNEEVDEWDADSDQGETKDAPSADSPKDEWDASSDEDGQPQATPAAPSNKPAPKKDESESEDESSEEDSSEEEDSEEDSSSEEEMTPAQKLALQKKAEAAARKANAHEEAMAQRSKDNLRSPICCILGHVDTGKTKLLDKIRQTNVQEGEAGGITQQIGATYFPVDAIQKKTAVLNTDGLQEYKIPGLLVIDTPGHESFTNLRTRGSSLCNIAILVVDIMHGLEPQTLESLRLLRDRKTPFIVALNKIDRMYGWEATPDGAFQESLAKQKPAVKREFDDRVQKTILAFAEQGLNAVLYYDNKNFARNVSLVPTSAITGEGVPDMIMLLVNLTQQRMSDRLMYLSELECTVLEVKVIEGLGTTIDVVLSNGYLREGDKIVICGLDGPIVTQVRALLTPQPLRELRIKSTYVHHKEVKAALGVKISAPGLEKAIAGSRLLVVGPDDDEDDLRDEVMSDLTSLLNSIDKSGLGVCVQASTLGSLEALLDFLQSSKIPVSGINIGPVHKKDVRRCERMLEKAKELACILCFDVTVDREAEKLAEELGIRLFKADIIYHLFDAFTAYNAEITEAKRKDAAPQAVWPCRLKTIAAFAKRDPIILGVDILDGSLRIGTPLCVVKDDPATGKKEIIDLGKITSLEINHKAMEIVKKSQAGAGVAVKIEHAVYQSSKMFGRHFDEKDEIFSHITRQSIDVMKTTFKADVSTEEWLLMKGLKTSYPRILLSTTTSNMASGSDSSKSDHEAASPIDQDELQLRNLGYKQTLHRSWHQIESFAASFCSLNFIGGVRSAFFLGILAGGPAALWSSYVITIIFMWITAAVLAEICSALPLSGSIYIWSAESAGPKNARFFGFIVAWWACTAWMTFAAGNCQTTANYIVSQLAVWDIDFPGGISNDNIKWRAFIWALSEGLLVVSIAINYLPPRLYSAVFKFSIAIMMLDFFLCLIWLPIGVSRTYGFRTAKEVFTMTYNGTGAPPGWNWILSFLFTAGTLTGFDAAGHIAEETKNASVVAARGIFSSAIATGVFGFITAILFLFCTPDLDTLFSLGAPQPFVQIYALALGRGGSIFMTIIAVIGLIMNTSIAIVAASRLIFAVARDGVLPLSWWIGRVTSDGQPKNAVTVMFVFGAALLCTILPSQVAFTSLISAGGVPTIAAYGLIALLRLTMTPNHFQSSHFRLGRFAKPFYLSAVLFNGLVFAVMISPFFFPVTAQTFNFAPVIFGAVTIFGVLSWYFTPAEKWLPREKIIQALHTADGDPQPFPEGERESGDVPPVYDSYDVKAK</sequence>
<evidence type="ECO:0000256" key="12">
    <source>
        <dbReference type="ARBA" id="ARBA00022917"/>
    </source>
</evidence>
<dbReference type="FunFam" id="2.40.30.10:FF:000013">
    <property type="entry name" value="eukaryotic translation initiation factor 5B"/>
    <property type="match status" value="1"/>
</dbReference>
<evidence type="ECO:0000256" key="8">
    <source>
        <dbReference type="ARBA" id="ARBA00022692"/>
    </source>
</evidence>
<feature type="compositionally biased region" description="Acidic residues" evidence="18">
    <location>
        <begin position="581"/>
        <end position="608"/>
    </location>
</feature>
<feature type="transmembrane region" description="Helical" evidence="19">
    <location>
        <begin position="1702"/>
        <end position="1723"/>
    </location>
</feature>
<evidence type="ECO:0000256" key="1">
    <source>
        <dbReference type="ARBA" id="ARBA00004141"/>
    </source>
</evidence>
<feature type="compositionally biased region" description="Basic and acidic residues" evidence="18">
    <location>
        <begin position="268"/>
        <end position="283"/>
    </location>
</feature>
<feature type="transmembrane region" description="Helical" evidence="19">
    <location>
        <begin position="1636"/>
        <end position="1655"/>
    </location>
</feature>
<feature type="region of interest" description="Disordered" evidence="18">
    <location>
        <begin position="1769"/>
        <end position="1798"/>
    </location>
</feature>
<dbReference type="NCBIfam" id="TIGR00231">
    <property type="entry name" value="small_GTP"/>
    <property type="match status" value="1"/>
</dbReference>
<feature type="transmembrane region" description="Helical" evidence="19">
    <location>
        <begin position="1420"/>
        <end position="1439"/>
    </location>
</feature>
<dbReference type="FunFam" id="3.40.50.300:FF:000112">
    <property type="entry name" value="Eukaryotic translation initiation factor 5B"/>
    <property type="match status" value="1"/>
</dbReference>
<comment type="similarity">
    <text evidence="3">Belongs to the TRAFAC class translation factor GTPase superfamily. Classic translation factor GTPase family. IF-2 subfamily.</text>
</comment>
<dbReference type="GO" id="GO:0046872">
    <property type="term" value="F:metal ion binding"/>
    <property type="evidence" value="ECO:0007669"/>
    <property type="project" value="UniProtKB-KW"/>
</dbReference>
<dbReference type="GO" id="GO:0003743">
    <property type="term" value="F:translation initiation factor activity"/>
    <property type="evidence" value="ECO:0007669"/>
    <property type="project" value="UniProtKB-KW"/>
</dbReference>
<keyword evidence="14" id="KW-0342">GTP-binding</keyword>
<dbReference type="NCBIfam" id="NF003078">
    <property type="entry name" value="PRK04004.1"/>
    <property type="match status" value="1"/>
</dbReference>
<dbReference type="Gene3D" id="1.20.1740.10">
    <property type="entry name" value="Amino acid/polyamine transporter I"/>
    <property type="match status" value="1"/>
</dbReference>
<dbReference type="Gene3D" id="2.40.30.10">
    <property type="entry name" value="Translation factors"/>
    <property type="match status" value="2"/>
</dbReference>